<dbReference type="PANTHER" id="PTHR11117:SF24">
    <property type="entry name" value="PROTEIN FDRA"/>
    <property type="match status" value="1"/>
</dbReference>
<evidence type="ECO:0000259" key="1">
    <source>
        <dbReference type="Pfam" id="PF00549"/>
    </source>
</evidence>
<dbReference type="Pfam" id="PF02629">
    <property type="entry name" value="CoA_binding"/>
    <property type="match status" value="1"/>
</dbReference>
<dbReference type="Pfam" id="PF00549">
    <property type="entry name" value="Ligase_CoA"/>
    <property type="match status" value="1"/>
</dbReference>
<organism evidence="3 4">
    <name type="scientific">Ignatzschineria rhizosphaerae</name>
    <dbReference type="NCBI Taxonomy" id="2923279"/>
    <lineage>
        <taxon>Bacteria</taxon>
        <taxon>Pseudomonadati</taxon>
        <taxon>Pseudomonadota</taxon>
        <taxon>Gammaproteobacteria</taxon>
        <taxon>Cardiobacteriales</taxon>
        <taxon>Ignatzschineriaceae</taxon>
        <taxon>Ignatzschineria</taxon>
    </lineage>
</organism>
<dbReference type="Proteomes" id="UP000829542">
    <property type="component" value="Chromosome"/>
</dbReference>
<dbReference type="Gene3D" id="3.40.50.261">
    <property type="entry name" value="Succinyl-CoA synthetase domains"/>
    <property type="match status" value="2"/>
</dbReference>
<dbReference type="NCBIfam" id="NF004760">
    <property type="entry name" value="PRK06091.1"/>
    <property type="match status" value="1"/>
</dbReference>
<dbReference type="SUPFAM" id="SSF52210">
    <property type="entry name" value="Succinyl-CoA synthetase domains"/>
    <property type="match status" value="2"/>
</dbReference>
<sequence length="509" mass="55026">MIIKSIIKKETYIDSMSLMALSTKVNKLPLVEKAMIGMGTDMNKQVISDVGLMTSEIESANRGDLIIVFMVKNKEDIDTVLQEIADLQKNDDQTEKSERSYHSLAKALKEKQDSNLVLFSIPGEYIFQEAKDALLQDRHVMLFSDNVSIEEELSLKKLAIERNLLMMGPDCGTAIINGAGLCFANKVTRGSIGIVAASGTGSQEVSVQIDRLGGGISQLIGVGGRDLSEDINGIMMEHAINMLDKDPQTKVITLISKPPAKSVESKIITLAKTLSKPVVICFIGSKEPLDSPQLTIVPNTLLAAQKAVEIAYGSSIKPQKTTIDINTLKAALQPSQKNLRGLFAGGTVCDEVYYALIDAVPVISNVAGPKDQRHQFGTPLKGNAVIDFGDDDYTQGRAHPMIDSTFRSQAIIEQANDPSVAAIMLDFELGFGANEDPVGSMLPDIQKAQKIAADAGRKLLFIAYLLGTDLDHQNKRNQEKALKDAGVIVVDSVAELGQISSSISQMISH</sequence>
<dbReference type="InterPro" id="IPR005811">
    <property type="entry name" value="SUCC_ACL_C"/>
</dbReference>
<dbReference type="Gene3D" id="3.40.50.720">
    <property type="entry name" value="NAD(P)-binding Rossmann-like Domain"/>
    <property type="match status" value="1"/>
</dbReference>
<keyword evidence="4" id="KW-1185">Reference proteome</keyword>
<dbReference type="PANTHER" id="PTHR11117">
    <property type="entry name" value="SUCCINYL-COA LIGASE SUBUNIT ALPHA"/>
    <property type="match status" value="1"/>
</dbReference>
<feature type="domain" description="ATP-citrate synthase/succinyl-CoA ligase C-terminal" evidence="1">
    <location>
        <begin position="342"/>
        <end position="495"/>
    </location>
</feature>
<evidence type="ECO:0000313" key="3">
    <source>
        <dbReference type="EMBL" id="UNM94970.1"/>
    </source>
</evidence>
<gene>
    <name evidence="3" type="primary">fdrA</name>
    <name evidence="3" type="ORF">MMG00_06870</name>
</gene>
<dbReference type="InterPro" id="IPR003781">
    <property type="entry name" value="CoA-bd"/>
</dbReference>
<dbReference type="InterPro" id="IPR016102">
    <property type="entry name" value="Succinyl-CoA_synth-like"/>
</dbReference>
<dbReference type="EMBL" id="CP093379">
    <property type="protein sequence ID" value="UNM94970.1"/>
    <property type="molecule type" value="Genomic_DNA"/>
</dbReference>
<feature type="domain" description="CoA-binding" evidence="2">
    <location>
        <begin position="190"/>
        <end position="283"/>
    </location>
</feature>
<reference evidence="3 4" key="1">
    <citation type="submission" date="2022-03" db="EMBL/GenBank/DDBJ databases">
        <title>Ignatzschineria rhizosphaerae HR5S32.</title>
        <authorList>
            <person name="Sun J.Q."/>
            <person name="Feng J.Y."/>
        </authorList>
    </citation>
    <scope>NUCLEOTIDE SEQUENCE [LARGE SCALE GENOMIC DNA]</scope>
    <source>
        <strain evidence="3 4">HR5S32</strain>
    </source>
</reference>
<dbReference type="RefSeq" id="WP_242146748.1">
    <property type="nucleotide sequence ID" value="NZ_CP093379.1"/>
</dbReference>
<evidence type="ECO:0000313" key="4">
    <source>
        <dbReference type="Proteomes" id="UP000829542"/>
    </source>
</evidence>
<evidence type="ECO:0000259" key="2">
    <source>
        <dbReference type="Pfam" id="PF02629"/>
    </source>
</evidence>
<accession>A0ABY3WY31</accession>
<proteinExistence type="predicted"/>
<name>A0ABY3WY31_9GAMM</name>
<protein>
    <submittedName>
        <fullName evidence="3">Acyl-CoA synthetase FdrA</fullName>
    </submittedName>
</protein>